<proteinExistence type="predicted"/>
<gene>
    <name evidence="1" type="ORF">CWI75_10685</name>
</gene>
<organism evidence="1 2">
    <name type="scientific">Kineobactrum sediminis</name>
    <dbReference type="NCBI Taxonomy" id="1905677"/>
    <lineage>
        <taxon>Bacteria</taxon>
        <taxon>Pseudomonadati</taxon>
        <taxon>Pseudomonadota</taxon>
        <taxon>Gammaproteobacteria</taxon>
        <taxon>Cellvibrionales</taxon>
        <taxon>Halieaceae</taxon>
        <taxon>Kineobactrum</taxon>
    </lineage>
</organism>
<dbReference type="EMBL" id="PKLZ01000008">
    <property type="protein sequence ID" value="PLW82236.1"/>
    <property type="molecule type" value="Genomic_DNA"/>
</dbReference>
<evidence type="ECO:0000313" key="1">
    <source>
        <dbReference type="EMBL" id="PLW82236.1"/>
    </source>
</evidence>
<evidence type="ECO:0000313" key="2">
    <source>
        <dbReference type="Proteomes" id="UP000234845"/>
    </source>
</evidence>
<comment type="caution">
    <text evidence="1">The sequence shown here is derived from an EMBL/GenBank/DDBJ whole genome shotgun (WGS) entry which is preliminary data.</text>
</comment>
<accession>A0A2N5Y1H2</accession>
<keyword evidence="2" id="KW-1185">Reference proteome</keyword>
<name>A0A2N5Y1H2_9GAMM</name>
<sequence length="216" mass="25307">MYASPYLQKDRERKLLEQHLEKVRERWKSQDLSVLEMYELKGKLMTELHAAPPAVRDRMEAELDMLDNVLKEEDPKPDTEDDIASLRAHGMKDEADDLEHFHNRRNKREEVDRLRARLELPDLPGYEKPSIETALKKAQEELAQLDSHNPYEREDRMRALRAEAEVLKDQINSLGTPQNDTSRRIRQGFVEMREARLAEAYALEQGEDRTDESDVA</sequence>
<reference evidence="2" key="1">
    <citation type="submission" date="2017-11" db="EMBL/GenBank/DDBJ databases">
        <title>The draft genome sequence of Chromatocurvus sp. F02.</title>
        <authorList>
            <person name="Du Z.-J."/>
            <person name="Chang Y.-Q."/>
        </authorList>
    </citation>
    <scope>NUCLEOTIDE SEQUENCE [LARGE SCALE GENOMIC DNA]</scope>
    <source>
        <strain evidence="2">F02</strain>
    </source>
</reference>
<protein>
    <submittedName>
        <fullName evidence="1">Uncharacterized protein</fullName>
    </submittedName>
</protein>
<dbReference type="RefSeq" id="WP_101521488.1">
    <property type="nucleotide sequence ID" value="NZ_PKLZ01000008.1"/>
</dbReference>
<dbReference type="AlphaFoldDB" id="A0A2N5Y1H2"/>
<dbReference type="Proteomes" id="UP000234845">
    <property type="component" value="Unassembled WGS sequence"/>
</dbReference>